<accession>A0A0E9PRT5</accession>
<dbReference type="EMBL" id="GBXM01101261">
    <property type="protein sequence ID" value="JAH07316.1"/>
    <property type="molecule type" value="Transcribed_RNA"/>
</dbReference>
<reference evidence="1" key="2">
    <citation type="journal article" date="2015" name="Fish Shellfish Immunol.">
        <title>Early steps in the European eel (Anguilla anguilla)-Vibrio vulnificus interaction in the gills: Role of the RtxA13 toxin.</title>
        <authorList>
            <person name="Callol A."/>
            <person name="Pajuelo D."/>
            <person name="Ebbesson L."/>
            <person name="Teles M."/>
            <person name="MacKenzie S."/>
            <person name="Amaro C."/>
        </authorList>
    </citation>
    <scope>NUCLEOTIDE SEQUENCE</scope>
</reference>
<evidence type="ECO:0000313" key="1">
    <source>
        <dbReference type="EMBL" id="JAH07316.1"/>
    </source>
</evidence>
<reference evidence="1" key="1">
    <citation type="submission" date="2014-11" db="EMBL/GenBank/DDBJ databases">
        <authorList>
            <person name="Amaro Gonzalez C."/>
        </authorList>
    </citation>
    <scope>NUCLEOTIDE SEQUENCE</scope>
</reference>
<sequence length="63" mass="7292">MASCVSLSCWPLWLTHQSGSEKFPCETCGSRCIDHTAAEELDSDSQRLHERETRYICVRDREM</sequence>
<organism evidence="1">
    <name type="scientific">Anguilla anguilla</name>
    <name type="common">European freshwater eel</name>
    <name type="synonym">Muraena anguilla</name>
    <dbReference type="NCBI Taxonomy" id="7936"/>
    <lineage>
        <taxon>Eukaryota</taxon>
        <taxon>Metazoa</taxon>
        <taxon>Chordata</taxon>
        <taxon>Craniata</taxon>
        <taxon>Vertebrata</taxon>
        <taxon>Euteleostomi</taxon>
        <taxon>Actinopterygii</taxon>
        <taxon>Neopterygii</taxon>
        <taxon>Teleostei</taxon>
        <taxon>Anguilliformes</taxon>
        <taxon>Anguillidae</taxon>
        <taxon>Anguilla</taxon>
    </lineage>
</organism>
<name>A0A0E9PRT5_ANGAN</name>
<dbReference type="AlphaFoldDB" id="A0A0E9PRT5"/>
<proteinExistence type="predicted"/>
<protein>
    <submittedName>
        <fullName evidence="1">Uncharacterized protein</fullName>
    </submittedName>
</protein>